<organism evidence="2 3">
    <name type="scientific">Dryococelus australis</name>
    <dbReference type="NCBI Taxonomy" id="614101"/>
    <lineage>
        <taxon>Eukaryota</taxon>
        <taxon>Metazoa</taxon>
        <taxon>Ecdysozoa</taxon>
        <taxon>Arthropoda</taxon>
        <taxon>Hexapoda</taxon>
        <taxon>Insecta</taxon>
        <taxon>Pterygota</taxon>
        <taxon>Neoptera</taxon>
        <taxon>Polyneoptera</taxon>
        <taxon>Phasmatodea</taxon>
        <taxon>Verophasmatodea</taxon>
        <taxon>Anareolatae</taxon>
        <taxon>Phasmatidae</taxon>
        <taxon>Eurycanthinae</taxon>
        <taxon>Dryococelus</taxon>
    </lineage>
</organism>
<name>A0ABQ9GPS1_9NEOP</name>
<protein>
    <submittedName>
        <fullName evidence="2">Uncharacterized protein</fullName>
    </submittedName>
</protein>
<feature type="region of interest" description="Disordered" evidence="1">
    <location>
        <begin position="131"/>
        <end position="157"/>
    </location>
</feature>
<feature type="compositionally biased region" description="Polar residues" evidence="1">
    <location>
        <begin position="32"/>
        <end position="44"/>
    </location>
</feature>
<keyword evidence="3" id="KW-1185">Reference proteome</keyword>
<reference evidence="2 3" key="1">
    <citation type="submission" date="2023-02" db="EMBL/GenBank/DDBJ databases">
        <title>LHISI_Scaffold_Assembly.</title>
        <authorList>
            <person name="Stuart O.P."/>
            <person name="Cleave R."/>
            <person name="Magrath M.J.L."/>
            <person name="Mikheyev A.S."/>
        </authorList>
    </citation>
    <scope>NUCLEOTIDE SEQUENCE [LARGE SCALE GENOMIC DNA]</scope>
    <source>
        <strain evidence="2">Daus_M_001</strain>
        <tissue evidence="2">Leg muscle</tissue>
    </source>
</reference>
<sequence length="157" mass="18040">MERFKPFVRFATAESNFSHVDGRTQENEDNNEANLSIDDNNAASPNDFALEEVDLPVPDAVENSEEPPRKKKKYKKRWIFVYQTLKYITTKLDGTDHLLLGYAKTIKMFATRRQAVTKMKTSQLIMQQKLKEIDDSSRPSTPPPPHKKIKGLESLLT</sequence>
<proteinExistence type="predicted"/>
<dbReference type="Proteomes" id="UP001159363">
    <property type="component" value="Chromosome 9"/>
</dbReference>
<evidence type="ECO:0000256" key="1">
    <source>
        <dbReference type="SAM" id="MobiDB-lite"/>
    </source>
</evidence>
<feature type="region of interest" description="Disordered" evidence="1">
    <location>
        <begin position="18"/>
        <end position="44"/>
    </location>
</feature>
<gene>
    <name evidence="2" type="ORF">PR048_024870</name>
</gene>
<evidence type="ECO:0000313" key="2">
    <source>
        <dbReference type="EMBL" id="KAJ8874030.1"/>
    </source>
</evidence>
<accession>A0ABQ9GPS1</accession>
<comment type="caution">
    <text evidence="2">The sequence shown here is derived from an EMBL/GenBank/DDBJ whole genome shotgun (WGS) entry which is preliminary data.</text>
</comment>
<dbReference type="EMBL" id="JARBHB010000010">
    <property type="protein sequence ID" value="KAJ8874030.1"/>
    <property type="molecule type" value="Genomic_DNA"/>
</dbReference>
<evidence type="ECO:0000313" key="3">
    <source>
        <dbReference type="Proteomes" id="UP001159363"/>
    </source>
</evidence>